<comment type="caution">
    <text evidence="2">The sequence shown here is derived from an EMBL/GenBank/DDBJ whole genome shotgun (WGS) entry which is preliminary data.</text>
</comment>
<dbReference type="RefSeq" id="WP_132847780.1">
    <property type="nucleotide sequence ID" value="NZ_CP058648.1"/>
</dbReference>
<protein>
    <submittedName>
        <fullName evidence="2">Hemerythrin-like domain-containing protein</fullName>
    </submittedName>
</protein>
<dbReference type="PANTHER" id="PTHR39966">
    <property type="entry name" value="BLL2471 PROTEIN-RELATED"/>
    <property type="match status" value="1"/>
</dbReference>
<dbReference type="AlphaFoldDB" id="A0A4R2TP89"/>
<dbReference type="InterPro" id="IPR012312">
    <property type="entry name" value="Hemerythrin-like"/>
</dbReference>
<feature type="domain" description="Hemerythrin-like" evidence="1">
    <location>
        <begin position="4"/>
        <end position="139"/>
    </location>
</feature>
<dbReference type="EMBL" id="SLYC01000006">
    <property type="protein sequence ID" value="TCQ04646.1"/>
    <property type="molecule type" value="Genomic_DNA"/>
</dbReference>
<dbReference type="Proteomes" id="UP000295504">
    <property type="component" value="Unassembled WGS sequence"/>
</dbReference>
<dbReference type="Gene3D" id="1.20.120.520">
    <property type="entry name" value="nmb1532 protein domain like"/>
    <property type="match status" value="1"/>
</dbReference>
<evidence type="ECO:0000259" key="1">
    <source>
        <dbReference type="Pfam" id="PF01814"/>
    </source>
</evidence>
<accession>A0A4R2TP89</accession>
<gene>
    <name evidence="2" type="ORF">EDD79_100649</name>
</gene>
<dbReference type="GO" id="GO:0005886">
    <property type="term" value="C:plasma membrane"/>
    <property type="evidence" value="ECO:0007669"/>
    <property type="project" value="TreeGrafter"/>
</dbReference>
<dbReference type="OrthoDB" id="9785474at2"/>
<proteinExistence type="predicted"/>
<evidence type="ECO:0000313" key="2">
    <source>
        <dbReference type="EMBL" id="TCQ04646.1"/>
    </source>
</evidence>
<organism evidence="2 3">
    <name type="scientific">Serpentinicella alkaliphila</name>
    <dbReference type="NCBI Taxonomy" id="1734049"/>
    <lineage>
        <taxon>Bacteria</taxon>
        <taxon>Bacillati</taxon>
        <taxon>Bacillota</taxon>
        <taxon>Clostridia</taxon>
        <taxon>Peptostreptococcales</taxon>
        <taxon>Natronincolaceae</taxon>
        <taxon>Serpentinicella</taxon>
    </lineage>
</organism>
<sequence>MKATDVLVAEHKNIKRMLVVVRKLCRQVFFNQEVYYEGFYDAIDFIRNYADKFHHGKEEDIYFASMSTELGPTIQQGPIFGMLAEHDLGRLFIKTLEESLEKSKNGDEDAKIDIISNAICYTDLLYRHIDKEDNAIFTFAESNLNEEAKKTVDEDFEKSKDRLKSDETENKYVELLERLEKYVASV</sequence>
<reference evidence="2 3" key="1">
    <citation type="submission" date="2019-03" db="EMBL/GenBank/DDBJ databases">
        <title>Genomic Encyclopedia of Type Strains, Phase IV (KMG-IV): sequencing the most valuable type-strain genomes for metagenomic binning, comparative biology and taxonomic classification.</title>
        <authorList>
            <person name="Goeker M."/>
        </authorList>
    </citation>
    <scope>NUCLEOTIDE SEQUENCE [LARGE SCALE GENOMIC DNA]</scope>
    <source>
        <strain evidence="2 3">DSM 100013</strain>
    </source>
</reference>
<name>A0A4R2TP89_9FIRM</name>
<dbReference type="PANTHER" id="PTHR39966:SF1">
    <property type="entry name" value="HEMERYTHRIN-LIKE DOMAIN-CONTAINING PROTEIN"/>
    <property type="match status" value="1"/>
</dbReference>
<evidence type="ECO:0000313" key="3">
    <source>
        <dbReference type="Proteomes" id="UP000295504"/>
    </source>
</evidence>
<keyword evidence="3" id="KW-1185">Reference proteome</keyword>
<dbReference type="Pfam" id="PF01814">
    <property type="entry name" value="Hemerythrin"/>
    <property type="match status" value="1"/>
</dbReference>